<feature type="compositionally biased region" description="Low complexity" evidence="1">
    <location>
        <begin position="67"/>
        <end position="80"/>
    </location>
</feature>
<reference evidence="2 3" key="1">
    <citation type="submission" date="2024-02" db="EMBL/GenBank/DDBJ databases">
        <authorList>
            <person name="Vignale AGUSTIN F."/>
            <person name="Sosa J E."/>
            <person name="Modenutti C."/>
        </authorList>
    </citation>
    <scope>NUCLEOTIDE SEQUENCE [LARGE SCALE GENOMIC DNA]</scope>
</reference>
<dbReference type="Proteomes" id="UP001642360">
    <property type="component" value="Unassembled WGS sequence"/>
</dbReference>
<feature type="compositionally biased region" description="Polar residues" evidence="1">
    <location>
        <begin position="1"/>
        <end position="32"/>
    </location>
</feature>
<organism evidence="2 3">
    <name type="scientific">Ilex paraguariensis</name>
    <name type="common">yerba mate</name>
    <dbReference type="NCBI Taxonomy" id="185542"/>
    <lineage>
        <taxon>Eukaryota</taxon>
        <taxon>Viridiplantae</taxon>
        <taxon>Streptophyta</taxon>
        <taxon>Embryophyta</taxon>
        <taxon>Tracheophyta</taxon>
        <taxon>Spermatophyta</taxon>
        <taxon>Magnoliopsida</taxon>
        <taxon>eudicotyledons</taxon>
        <taxon>Gunneridae</taxon>
        <taxon>Pentapetalae</taxon>
        <taxon>asterids</taxon>
        <taxon>campanulids</taxon>
        <taxon>Aquifoliales</taxon>
        <taxon>Aquifoliaceae</taxon>
        <taxon>Ilex</taxon>
    </lineage>
</organism>
<accession>A0ABC8U4R5</accession>
<name>A0ABC8U4R5_9AQUA</name>
<dbReference type="AlphaFoldDB" id="A0ABC8U4R5"/>
<feature type="region of interest" description="Disordered" evidence="1">
    <location>
        <begin position="1"/>
        <end position="80"/>
    </location>
</feature>
<dbReference type="EMBL" id="CAUOFW020006902">
    <property type="protein sequence ID" value="CAK9176749.1"/>
    <property type="molecule type" value="Genomic_DNA"/>
</dbReference>
<evidence type="ECO:0000256" key="1">
    <source>
        <dbReference type="SAM" id="MobiDB-lite"/>
    </source>
</evidence>
<keyword evidence="3" id="KW-1185">Reference proteome</keyword>
<evidence type="ECO:0000313" key="2">
    <source>
        <dbReference type="EMBL" id="CAK9176749.1"/>
    </source>
</evidence>
<sequence length="141" mass="14950">MDATPSSLQSTTSIEPTQTTSPMAATDDSNGTAEIPPKSKPTTVLIDKKKKKKKKPITDISDPAQVSSSSTSSCCTSSYSHSVPRSIRVSNSRRNPRVLIGSARQNENDVEALALPLGMSIAAVVDQRQSEEFILGSVLCG</sequence>
<evidence type="ECO:0000313" key="3">
    <source>
        <dbReference type="Proteomes" id="UP001642360"/>
    </source>
</evidence>
<proteinExistence type="predicted"/>
<protein>
    <submittedName>
        <fullName evidence="2">Uncharacterized protein</fullName>
    </submittedName>
</protein>
<gene>
    <name evidence="2" type="ORF">ILEXP_LOCUS46615</name>
</gene>
<comment type="caution">
    <text evidence="2">The sequence shown here is derived from an EMBL/GenBank/DDBJ whole genome shotgun (WGS) entry which is preliminary data.</text>
</comment>